<dbReference type="Proteomes" id="UP000250166">
    <property type="component" value="Unassembled WGS sequence"/>
</dbReference>
<reference evidence="2 3" key="1">
    <citation type="submission" date="2018-06" db="EMBL/GenBank/DDBJ databases">
        <authorList>
            <consortium name="Pathogen Informatics"/>
            <person name="Doyle S."/>
        </authorList>
    </citation>
    <scope>NUCLEOTIDE SEQUENCE [LARGE SCALE GENOMIC DNA]</scope>
    <source>
        <strain evidence="2 3">NCTC13102</strain>
    </source>
</reference>
<keyword evidence="1" id="KW-0472">Membrane</keyword>
<evidence type="ECO:0000313" key="2">
    <source>
        <dbReference type="EMBL" id="SQC36467.1"/>
    </source>
</evidence>
<feature type="transmembrane region" description="Helical" evidence="1">
    <location>
        <begin position="61"/>
        <end position="81"/>
    </location>
</feature>
<name>A0A2X3EN76_9HELI</name>
<feature type="transmembrane region" description="Helical" evidence="1">
    <location>
        <begin position="113"/>
        <end position="134"/>
    </location>
</feature>
<evidence type="ECO:0000313" key="3">
    <source>
        <dbReference type="Proteomes" id="UP000250166"/>
    </source>
</evidence>
<dbReference type="AlphaFoldDB" id="A0A2X3EN76"/>
<sequence length="166" mass="19528">MIKKETFNYNLLTQTPDKIFYIIIMNFVSIGFSIGIIWLFFMIKNHIIMNLFPLSSSFFEVFTSICLTALCIFVCVLFLGVNFLRASLCLFLWLIFILIYGYLSPFLDFGFEWGWLLVWFGWVLIILPSILLVFEKIPLNIFVWNAILINFITFGVNILTYGSWHK</sequence>
<evidence type="ECO:0000256" key="1">
    <source>
        <dbReference type="SAM" id="Phobius"/>
    </source>
</evidence>
<gene>
    <name evidence="2" type="ORF">NCTC13102_02274</name>
</gene>
<feature type="transmembrane region" description="Helical" evidence="1">
    <location>
        <begin position="88"/>
        <end position="107"/>
    </location>
</feature>
<organism evidence="2 3">
    <name type="scientific">Helicobacter fennelliae</name>
    <dbReference type="NCBI Taxonomy" id="215"/>
    <lineage>
        <taxon>Bacteria</taxon>
        <taxon>Pseudomonadati</taxon>
        <taxon>Campylobacterota</taxon>
        <taxon>Epsilonproteobacteria</taxon>
        <taxon>Campylobacterales</taxon>
        <taxon>Helicobacteraceae</taxon>
        <taxon>Helicobacter</taxon>
    </lineage>
</organism>
<accession>A0A2X3EN76</accession>
<proteinExistence type="predicted"/>
<keyword evidence="1" id="KW-1133">Transmembrane helix</keyword>
<feature type="transmembrane region" description="Helical" evidence="1">
    <location>
        <begin position="20"/>
        <end position="41"/>
    </location>
</feature>
<dbReference type="EMBL" id="UAWL01000031">
    <property type="protein sequence ID" value="SQC36467.1"/>
    <property type="molecule type" value="Genomic_DNA"/>
</dbReference>
<dbReference type="RefSeq" id="WP_112059295.1">
    <property type="nucleotide sequence ID" value="NZ_UAWL01000031.1"/>
</dbReference>
<protein>
    <submittedName>
        <fullName evidence="2">Uncharacterized protein</fullName>
    </submittedName>
</protein>
<feature type="transmembrane region" description="Helical" evidence="1">
    <location>
        <begin position="141"/>
        <end position="164"/>
    </location>
</feature>
<keyword evidence="1" id="KW-0812">Transmembrane</keyword>